<dbReference type="AlphaFoldDB" id="A0A379F785"/>
<organism evidence="1 2">
    <name type="scientific">Proteus vulgaris</name>
    <dbReference type="NCBI Taxonomy" id="585"/>
    <lineage>
        <taxon>Bacteria</taxon>
        <taxon>Pseudomonadati</taxon>
        <taxon>Pseudomonadota</taxon>
        <taxon>Gammaproteobacteria</taxon>
        <taxon>Enterobacterales</taxon>
        <taxon>Morganellaceae</taxon>
        <taxon>Proteus</taxon>
    </lineage>
</organism>
<evidence type="ECO:0000313" key="1">
    <source>
        <dbReference type="EMBL" id="SUC15495.1"/>
    </source>
</evidence>
<sequence>MIITLQGHGAPFLMRSESMLISGHSKDGIESIKMDPKIKSMVGYTKVIKEHISELHNTNILLKLRSCYSANGGRFCSAQYLADKLGATVEAYYGKTTLQGGVIGSLTNPNTSANNKKIFHPHSSSIAKSITSIGYKVGYKFVDMIIPSKKLENMPSVFFQHSK</sequence>
<dbReference type="Proteomes" id="UP000254331">
    <property type="component" value="Unassembled WGS sequence"/>
</dbReference>
<dbReference type="EMBL" id="UGTW01000001">
    <property type="protein sequence ID" value="SUC15495.1"/>
    <property type="molecule type" value="Genomic_DNA"/>
</dbReference>
<proteinExistence type="predicted"/>
<protein>
    <submittedName>
        <fullName evidence="1">Uncharacterized protein</fullName>
    </submittedName>
</protein>
<name>A0A379F785_PROVU</name>
<accession>A0A379F785</accession>
<evidence type="ECO:0000313" key="2">
    <source>
        <dbReference type="Proteomes" id="UP000254331"/>
    </source>
</evidence>
<gene>
    <name evidence="1" type="ORF">NCTC10376_01339</name>
</gene>
<dbReference type="RefSeq" id="WP_115370486.1">
    <property type="nucleotide sequence ID" value="NZ_UGTW01000001.1"/>
</dbReference>
<reference evidence="1 2" key="1">
    <citation type="submission" date="2018-06" db="EMBL/GenBank/DDBJ databases">
        <authorList>
            <consortium name="Pathogen Informatics"/>
            <person name="Doyle S."/>
        </authorList>
    </citation>
    <scope>NUCLEOTIDE SEQUENCE [LARGE SCALE GENOMIC DNA]</scope>
    <source>
        <strain evidence="1 2">NCTC10376</strain>
    </source>
</reference>